<dbReference type="InterPro" id="IPR049636">
    <property type="entry name" value="HNF4-like_DBD"/>
</dbReference>
<feature type="domain" description="NR LBD" evidence="13">
    <location>
        <begin position="159"/>
        <end position="437"/>
    </location>
</feature>
<protein>
    <submittedName>
        <fullName evidence="14">Uncharacterized protein</fullName>
    </submittedName>
</protein>
<dbReference type="SMART" id="SM00399">
    <property type="entry name" value="ZnF_C4"/>
    <property type="match status" value="1"/>
</dbReference>
<dbReference type="GO" id="GO:0000978">
    <property type="term" value="F:RNA polymerase II cis-regulatory region sequence-specific DNA binding"/>
    <property type="evidence" value="ECO:0007669"/>
    <property type="project" value="InterPro"/>
</dbReference>
<reference evidence="15" key="1">
    <citation type="submission" date="2011-07" db="EMBL/GenBank/DDBJ databases">
        <authorList>
            <consortium name="Caenorhabditis brenneri Sequencing and Analysis Consortium"/>
            <person name="Wilson R.K."/>
        </authorList>
    </citation>
    <scope>NUCLEOTIDE SEQUENCE [LARGE SCALE GENOMIC DNA]</scope>
    <source>
        <strain evidence="15">PB2801</strain>
    </source>
</reference>
<evidence type="ECO:0000256" key="2">
    <source>
        <dbReference type="ARBA" id="ARBA00005993"/>
    </source>
</evidence>
<keyword evidence="7" id="KW-0238">DNA-binding</keyword>
<evidence type="ECO:0000256" key="7">
    <source>
        <dbReference type="ARBA" id="ARBA00023125"/>
    </source>
</evidence>
<dbReference type="PANTHER" id="PTHR45680:SF30">
    <property type="entry name" value="NUCLEAR HORMONE RECEPTOR FAMILY"/>
    <property type="match status" value="1"/>
</dbReference>
<comment type="subcellular location">
    <subcellularLocation>
        <location evidence="1">Nucleus</location>
    </subcellularLocation>
</comment>
<accession>G0NF44</accession>
<evidence type="ECO:0000259" key="13">
    <source>
        <dbReference type="PROSITE" id="PS51843"/>
    </source>
</evidence>
<dbReference type="SUPFAM" id="SSF57716">
    <property type="entry name" value="Glucocorticoid receptor-like (DNA-binding domain)"/>
    <property type="match status" value="1"/>
</dbReference>
<sequence length="437" mass="50359">MDTAPVSTGSQNTPLAALSTCKICGLLAHGIHFGVETCRACAAFFRRFVVLNLNYECLNDESRCSLDKIRRNSCRQCRYQKCLQMGMTADNVQWNRDTSAADHRGSRNLKKQDQKVGGESEKLVENVLDLSTNKPSTSLCSFMKAEDNFYTKSILSEINYDNLDKVMHEIFVSEIPSTEHGYFASLSPLYRFVEELKLVRKPQKTENIQFENRLCMETLLPHWREQAKHTALLSMHSMAFRNIPLTEKSRIYETIWQNIYRLERIQMSTEIFGGKCVSEKVTLQRDLLIADIVIQKLAISCEKAIQLDSLFFDIEGVARNNLRLSLQDYKEFAERCVEEVAKPLSQLFLSIEEVAFLILNFVLHNEESIHGQSLRICNEFRDSIANDLHDYYVKNDVVNYAARIRKIMNIVVAMKKIHYDDLGGRFIRNAKRASRGY</sequence>
<dbReference type="InterPro" id="IPR035500">
    <property type="entry name" value="NHR-like_dom_sf"/>
</dbReference>
<dbReference type="PANTHER" id="PTHR45680">
    <property type="entry name" value="NUCLEAR HORMONE RECEPTOR FAMILY"/>
    <property type="match status" value="1"/>
</dbReference>
<keyword evidence="9" id="KW-0675">Receptor</keyword>
<evidence type="ECO:0000256" key="1">
    <source>
        <dbReference type="ARBA" id="ARBA00004123"/>
    </source>
</evidence>
<dbReference type="PRINTS" id="PR00047">
    <property type="entry name" value="STROIDFINGER"/>
</dbReference>
<evidence type="ECO:0000256" key="8">
    <source>
        <dbReference type="ARBA" id="ARBA00023163"/>
    </source>
</evidence>
<dbReference type="STRING" id="135651.G0NF44"/>
<dbReference type="Gene3D" id="1.10.565.10">
    <property type="entry name" value="Retinoid X Receptor"/>
    <property type="match status" value="1"/>
</dbReference>
<gene>
    <name evidence="14" type="ORF">CAEBREN_00434</name>
</gene>
<dbReference type="SMART" id="SM00430">
    <property type="entry name" value="HOLI"/>
    <property type="match status" value="1"/>
</dbReference>
<dbReference type="InterPro" id="IPR001628">
    <property type="entry name" value="Znf_hrmn_rcpt"/>
</dbReference>
<dbReference type="Gene3D" id="3.30.50.10">
    <property type="entry name" value="Erythroid Transcription Factor GATA-1, subunit A"/>
    <property type="match status" value="1"/>
</dbReference>
<evidence type="ECO:0000256" key="3">
    <source>
        <dbReference type="ARBA" id="ARBA00022723"/>
    </source>
</evidence>
<dbReference type="Pfam" id="PF00104">
    <property type="entry name" value="Hormone_recep"/>
    <property type="match status" value="1"/>
</dbReference>
<dbReference type="PROSITE" id="PS51030">
    <property type="entry name" value="NUCLEAR_REC_DBD_2"/>
    <property type="match status" value="1"/>
</dbReference>
<dbReference type="GO" id="GO:0003700">
    <property type="term" value="F:DNA-binding transcription factor activity"/>
    <property type="evidence" value="ECO:0007669"/>
    <property type="project" value="InterPro"/>
</dbReference>
<dbReference type="PROSITE" id="PS51843">
    <property type="entry name" value="NR_LBD"/>
    <property type="match status" value="1"/>
</dbReference>
<evidence type="ECO:0000256" key="10">
    <source>
        <dbReference type="ARBA" id="ARBA00023242"/>
    </source>
</evidence>
<evidence type="ECO:0000256" key="5">
    <source>
        <dbReference type="ARBA" id="ARBA00022833"/>
    </source>
</evidence>
<dbReference type="HOGENOM" id="CLU_007368_7_0_1"/>
<evidence type="ECO:0000259" key="12">
    <source>
        <dbReference type="PROSITE" id="PS51030"/>
    </source>
</evidence>
<keyword evidence="8" id="KW-0804">Transcription</keyword>
<keyword evidence="3" id="KW-0479">Metal-binding</keyword>
<comment type="similarity">
    <text evidence="2">Belongs to the nuclear hormone receptor family.</text>
</comment>
<dbReference type="InterPro" id="IPR051152">
    <property type="entry name" value="C.elegans_Orphan_NR"/>
</dbReference>
<dbReference type="Pfam" id="PF00105">
    <property type="entry name" value="zf-C4"/>
    <property type="match status" value="1"/>
</dbReference>
<proteinExistence type="inferred from homology"/>
<dbReference type="EMBL" id="GL379874">
    <property type="protein sequence ID" value="EGT59002.1"/>
    <property type="molecule type" value="Genomic_DNA"/>
</dbReference>
<dbReference type="InterPro" id="IPR000536">
    <property type="entry name" value="Nucl_hrmn_rcpt_lig-bd"/>
</dbReference>
<dbReference type="GO" id="GO:0005634">
    <property type="term" value="C:nucleus"/>
    <property type="evidence" value="ECO:0007669"/>
    <property type="project" value="UniProtKB-SubCell"/>
</dbReference>
<feature type="region of interest" description="Disordered" evidence="11">
    <location>
        <begin position="99"/>
        <end position="120"/>
    </location>
</feature>
<dbReference type="eggNOG" id="KOG3575">
    <property type="taxonomic scope" value="Eukaryota"/>
</dbReference>
<evidence type="ECO:0000256" key="6">
    <source>
        <dbReference type="ARBA" id="ARBA00023015"/>
    </source>
</evidence>
<dbReference type="InterPro" id="IPR013088">
    <property type="entry name" value="Znf_NHR/GATA"/>
</dbReference>
<evidence type="ECO:0000256" key="11">
    <source>
        <dbReference type="SAM" id="MobiDB-lite"/>
    </source>
</evidence>
<dbReference type="OMA" id="IIIAMKK"/>
<keyword evidence="5" id="KW-0862">Zinc</keyword>
<keyword evidence="15" id="KW-1185">Reference proteome</keyword>
<keyword evidence="4" id="KW-0863">Zinc-finger</keyword>
<dbReference type="InParanoid" id="G0NF44"/>
<evidence type="ECO:0000313" key="15">
    <source>
        <dbReference type="Proteomes" id="UP000008068"/>
    </source>
</evidence>
<dbReference type="CDD" id="cd06960">
    <property type="entry name" value="NR_DBD_HNF4A"/>
    <property type="match status" value="1"/>
</dbReference>
<evidence type="ECO:0000256" key="4">
    <source>
        <dbReference type="ARBA" id="ARBA00022771"/>
    </source>
</evidence>
<keyword evidence="10" id="KW-0539">Nucleus</keyword>
<evidence type="ECO:0000313" key="14">
    <source>
        <dbReference type="EMBL" id="EGT59002.1"/>
    </source>
</evidence>
<dbReference type="Proteomes" id="UP000008068">
    <property type="component" value="Unassembled WGS sequence"/>
</dbReference>
<feature type="domain" description="Nuclear receptor" evidence="12">
    <location>
        <begin position="18"/>
        <end position="94"/>
    </location>
</feature>
<dbReference type="SUPFAM" id="SSF48508">
    <property type="entry name" value="Nuclear receptor ligand-binding domain"/>
    <property type="match status" value="1"/>
</dbReference>
<evidence type="ECO:0000256" key="9">
    <source>
        <dbReference type="ARBA" id="ARBA00023170"/>
    </source>
</evidence>
<name>G0NF44_CAEBE</name>
<dbReference type="AlphaFoldDB" id="G0NF44"/>
<dbReference type="OrthoDB" id="10018779at2759"/>
<dbReference type="GO" id="GO:0008270">
    <property type="term" value="F:zinc ion binding"/>
    <property type="evidence" value="ECO:0007669"/>
    <property type="project" value="UniProtKB-KW"/>
</dbReference>
<keyword evidence="6" id="KW-0805">Transcription regulation</keyword>
<organism evidence="15">
    <name type="scientific">Caenorhabditis brenneri</name>
    <name type="common">Nematode worm</name>
    <dbReference type="NCBI Taxonomy" id="135651"/>
    <lineage>
        <taxon>Eukaryota</taxon>
        <taxon>Metazoa</taxon>
        <taxon>Ecdysozoa</taxon>
        <taxon>Nematoda</taxon>
        <taxon>Chromadorea</taxon>
        <taxon>Rhabditida</taxon>
        <taxon>Rhabditina</taxon>
        <taxon>Rhabditomorpha</taxon>
        <taxon>Rhabditoidea</taxon>
        <taxon>Rhabditidae</taxon>
        <taxon>Peloderinae</taxon>
        <taxon>Caenorhabditis</taxon>
    </lineage>
</organism>